<organism evidence="12 13">
    <name type="scientific">Lophotis ruficrista</name>
    <dbReference type="NCBI Taxonomy" id="172689"/>
    <lineage>
        <taxon>Eukaryota</taxon>
        <taxon>Metazoa</taxon>
        <taxon>Chordata</taxon>
        <taxon>Craniata</taxon>
        <taxon>Vertebrata</taxon>
        <taxon>Euteleostomi</taxon>
        <taxon>Archelosauria</taxon>
        <taxon>Archosauria</taxon>
        <taxon>Dinosauria</taxon>
        <taxon>Saurischia</taxon>
        <taxon>Theropoda</taxon>
        <taxon>Coelurosauria</taxon>
        <taxon>Aves</taxon>
        <taxon>Neognathae</taxon>
        <taxon>Neoaves</taxon>
        <taxon>Otidimorphae</taxon>
        <taxon>Otidiformes</taxon>
        <taxon>Otididae</taxon>
        <taxon>Lophotis</taxon>
    </lineage>
</organism>
<keyword evidence="12" id="KW-0436">Ligase</keyword>
<comment type="catalytic activity">
    <reaction evidence="1">
        <text>S-ubiquitinyl-[E2 ubiquitin-conjugating enzyme]-L-cysteine + [acceptor protein]-L-lysine = [E2 ubiquitin-conjugating enzyme]-L-cysteine + N(6)-ubiquitinyl-[acceptor protein]-L-lysine.</text>
        <dbReference type="EC" id="2.3.2.27"/>
    </reaction>
</comment>
<keyword evidence="3" id="KW-0808">Transferase</keyword>
<evidence type="ECO:0000313" key="13">
    <source>
        <dbReference type="Proteomes" id="UP000533896"/>
    </source>
</evidence>
<dbReference type="GO" id="GO:0008270">
    <property type="term" value="F:zinc ion binding"/>
    <property type="evidence" value="ECO:0007669"/>
    <property type="project" value="UniProtKB-KW"/>
</dbReference>
<feature type="non-terminal residue" evidence="12">
    <location>
        <position position="1"/>
    </location>
</feature>
<dbReference type="GO" id="GO:0061630">
    <property type="term" value="F:ubiquitin protein ligase activity"/>
    <property type="evidence" value="ECO:0007669"/>
    <property type="project" value="UniProtKB-EC"/>
</dbReference>
<gene>
    <name evidence="12" type="primary">Topors_2</name>
    <name evidence="12" type="ORF">LOPRUF_R07235</name>
</gene>
<keyword evidence="8" id="KW-0804">Transcription</keyword>
<evidence type="ECO:0000256" key="5">
    <source>
        <dbReference type="ARBA" id="ARBA00022771"/>
    </source>
</evidence>
<evidence type="ECO:0000256" key="3">
    <source>
        <dbReference type="ARBA" id="ARBA00022679"/>
    </source>
</evidence>
<evidence type="ECO:0000256" key="4">
    <source>
        <dbReference type="ARBA" id="ARBA00022723"/>
    </source>
</evidence>
<evidence type="ECO:0000313" key="12">
    <source>
        <dbReference type="EMBL" id="NXE12029.1"/>
    </source>
</evidence>
<evidence type="ECO:0000256" key="1">
    <source>
        <dbReference type="ARBA" id="ARBA00000900"/>
    </source>
</evidence>
<keyword evidence="5 9" id="KW-0863">Zinc-finger</keyword>
<comment type="caution">
    <text evidence="12">The sequence shown here is derived from an EMBL/GenBank/DDBJ whole genome shotgun (WGS) entry which is preliminary data.</text>
</comment>
<feature type="compositionally biased region" description="Basic residues" evidence="10">
    <location>
        <begin position="343"/>
        <end position="352"/>
    </location>
</feature>
<accession>A0A7K8K4R9</accession>
<dbReference type="SUPFAM" id="SSF57850">
    <property type="entry name" value="RING/U-box"/>
    <property type="match status" value="1"/>
</dbReference>
<dbReference type="GO" id="GO:0016874">
    <property type="term" value="F:ligase activity"/>
    <property type="evidence" value="ECO:0007669"/>
    <property type="project" value="UniProtKB-KW"/>
</dbReference>
<dbReference type="GO" id="GO:0006513">
    <property type="term" value="P:protein monoubiquitination"/>
    <property type="evidence" value="ECO:0007669"/>
    <property type="project" value="TreeGrafter"/>
</dbReference>
<name>A0A7K8K4R9_9AVES</name>
<dbReference type="PANTHER" id="PTHR46077:SF1">
    <property type="entry name" value="TOP1 BINDING ARGININE_SERINE RICH PROTEIN, E3 UBIQUITIN LIGASE"/>
    <property type="match status" value="1"/>
</dbReference>
<dbReference type="PANTHER" id="PTHR46077">
    <property type="entry name" value="E3 UBIQUITIN-PROTEIN LIGASE TOPORS"/>
    <property type="match status" value="1"/>
</dbReference>
<feature type="region of interest" description="Disordered" evidence="10">
    <location>
        <begin position="75"/>
        <end position="110"/>
    </location>
</feature>
<feature type="domain" description="RING-type" evidence="11">
    <location>
        <begin position="9"/>
        <end position="48"/>
    </location>
</feature>
<feature type="compositionally biased region" description="Basic residues" evidence="10">
    <location>
        <begin position="316"/>
        <end position="334"/>
    </location>
</feature>
<dbReference type="EC" id="2.3.2.27" evidence="2"/>
<dbReference type="Pfam" id="PF13920">
    <property type="entry name" value="zf-C3HC4_3"/>
    <property type="match status" value="1"/>
</dbReference>
<evidence type="ECO:0000256" key="10">
    <source>
        <dbReference type="SAM" id="MobiDB-lite"/>
    </source>
</evidence>
<evidence type="ECO:0000259" key="11">
    <source>
        <dbReference type="PROSITE" id="PS50089"/>
    </source>
</evidence>
<dbReference type="EMBL" id="VWYV01000770">
    <property type="protein sequence ID" value="NXE12029.1"/>
    <property type="molecule type" value="Genomic_DNA"/>
</dbReference>
<evidence type="ECO:0000256" key="6">
    <source>
        <dbReference type="ARBA" id="ARBA00022833"/>
    </source>
</evidence>
<evidence type="ECO:0000256" key="9">
    <source>
        <dbReference type="PROSITE-ProRule" id="PRU00175"/>
    </source>
</evidence>
<reference evidence="12 13" key="1">
    <citation type="submission" date="2019-09" db="EMBL/GenBank/DDBJ databases">
        <title>Bird 10,000 Genomes (B10K) Project - Family phase.</title>
        <authorList>
            <person name="Zhang G."/>
        </authorList>
    </citation>
    <scope>NUCLEOTIDE SEQUENCE [LARGE SCALE GENOMIC DNA]</scope>
    <source>
        <strain evidence="12">B10K-CU-031-23</strain>
    </source>
</reference>
<dbReference type="GO" id="GO:0000209">
    <property type="term" value="P:protein polyubiquitination"/>
    <property type="evidence" value="ECO:0007669"/>
    <property type="project" value="TreeGrafter"/>
</dbReference>
<keyword evidence="4" id="KW-0479">Metal-binding</keyword>
<dbReference type="Gene3D" id="3.30.40.10">
    <property type="entry name" value="Zinc/RING finger domain, C3HC4 (zinc finger)"/>
    <property type="match status" value="1"/>
</dbReference>
<dbReference type="OrthoDB" id="21204at2759"/>
<dbReference type="AlphaFoldDB" id="A0A7K8K4R9"/>
<dbReference type="PROSITE" id="PS00518">
    <property type="entry name" value="ZF_RING_1"/>
    <property type="match status" value="1"/>
</dbReference>
<dbReference type="SMART" id="SM00184">
    <property type="entry name" value="RING"/>
    <property type="match status" value="1"/>
</dbReference>
<keyword evidence="7" id="KW-0805">Transcription regulation</keyword>
<evidence type="ECO:0000256" key="7">
    <source>
        <dbReference type="ARBA" id="ARBA00023015"/>
    </source>
</evidence>
<keyword evidence="6" id="KW-0862">Zinc</keyword>
<evidence type="ECO:0000256" key="8">
    <source>
        <dbReference type="ARBA" id="ARBA00023163"/>
    </source>
</evidence>
<feature type="non-terminal residue" evidence="12">
    <location>
        <position position="352"/>
    </location>
</feature>
<sequence>MATETEWSCPTCHKVRGDIAYVIPCCHQFCLGCILRWTQEKRDCPLCRRPIESVRFSVRGDGDYLQCVFATREESPDASSQAGRAPQRLAENSSHQPVPSPPPSPQGMLLPAEEEAVGGLPPEIWAELFQRRRHLLDPVLPWLRRELQAIHGAQWWRAKSAESLILHVLCECGPDEEVMVQRLQDCLAEYAAPLVHGLIDVIVHRCGEEAMRLACPYAARDWDDSPVASSSSSSSSCTSSHGGTPICISRSSSSSLAGSSVAEEAGPSQAAAHGGPGRPPSAPVPAEQEHPQEEPGDAAAAGPSAQGCRSSSSTPRQRRKPLPARARRPAKRRAPGSQDSSQPHKRRPCRQH</sequence>
<dbReference type="PROSITE" id="PS50089">
    <property type="entry name" value="ZF_RING_2"/>
    <property type="match status" value="1"/>
</dbReference>
<dbReference type="InterPro" id="IPR001841">
    <property type="entry name" value="Znf_RING"/>
</dbReference>
<keyword evidence="13" id="KW-1185">Reference proteome</keyword>
<evidence type="ECO:0000256" key="2">
    <source>
        <dbReference type="ARBA" id="ARBA00012483"/>
    </source>
</evidence>
<dbReference type="InterPro" id="IPR017907">
    <property type="entry name" value="Znf_RING_CS"/>
</dbReference>
<protein>
    <recommendedName>
        <fullName evidence="2">RING-type E3 ubiquitin transferase</fullName>
        <ecNumber evidence="2">2.3.2.27</ecNumber>
    </recommendedName>
</protein>
<feature type="region of interest" description="Disordered" evidence="10">
    <location>
        <begin position="258"/>
        <end position="352"/>
    </location>
</feature>
<proteinExistence type="predicted"/>
<dbReference type="InterPro" id="IPR013083">
    <property type="entry name" value="Znf_RING/FYVE/PHD"/>
</dbReference>
<dbReference type="Proteomes" id="UP000533896">
    <property type="component" value="Unassembled WGS sequence"/>
</dbReference>